<comment type="subcellular location">
    <subcellularLocation>
        <location evidence="2">Cytoplasm</location>
    </subcellularLocation>
</comment>
<evidence type="ECO:0000256" key="2">
    <source>
        <dbReference type="ARBA" id="ARBA00004496"/>
    </source>
</evidence>
<dbReference type="InterPro" id="IPR034455">
    <property type="entry name" value="CNL1"/>
</dbReference>
<feature type="compositionally biased region" description="Polar residues" evidence="7">
    <location>
        <begin position="12"/>
        <end position="44"/>
    </location>
</feature>
<organism evidence="8 9">
    <name type="scientific">Wickerhamomyces mucosus</name>
    <dbReference type="NCBI Taxonomy" id="1378264"/>
    <lineage>
        <taxon>Eukaryota</taxon>
        <taxon>Fungi</taxon>
        <taxon>Dikarya</taxon>
        <taxon>Ascomycota</taxon>
        <taxon>Saccharomycotina</taxon>
        <taxon>Saccharomycetes</taxon>
        <taxon>Phaffomycetales</taxon>
        <taxon>Wickerhamomycetaceae</taxon>
        <taxon>Wickerhamomyces</taxon>
    </lineage>
</organism>
<evidence type="ECO:0000256" key="3">
    <source>
        <dbReference type="ARBA" id="ARBA00007289"/>
    </source>
</evidence>
<dbReference type="AlphaFoldDB" id="A0A9P8PMU5"/>
<reference evidence="8" key="1">
    <citation type="journal article" date="2021" name="Open Biol.">
        <title>Shared evolutionary footprints suggest mitochondrial oxidative damage underlies multiple complex I losses in fungi.</title>
        <authorList>
            <person name="Schikora-Tamarit M.A."/>
            <person name="Marcet-Houben M."/>
            <person name="Nosek J."/>
            <person name="Gabaldon T."/>
        </authorList>
    </citation>
    <scope>NUCLEOTIDE SEQUENCE</scope>
    <source>
        <strain evidence="8">CBS6341</strain>
    </source>
</reference>
<evidence type="ECO:0000256" key="7">
    <source>
        <dbReference type="SAM" id="MobiDB-lite"/>
    </source>
</evidence>
<proteinExistence type="inferred from homology"/>
<dbReference type="GO" id="GO:0005737">
    <property type="term" value="C:cytoplasm"/>
    <property type="evidence" value="ECO:0007669"/>
    <property type="project" value="UniProtKB-SubCell"/>
</dbReference>
<dbReference type="PANTHER" id="PTHR39145:SF1">
    <property type="entry name" value="BIOGENESIS OF LYSOSOME-RELATED ORGANELLES COMPLEX 1 SUBUNIT CNL1"/>
    <property type="match status" value="1"/>
</dbReference>
<feature type="region of interest" description="Disordered" evidence="7">
    <location>
        <begin position="1"/>
        <end position="61"/>
    </location>
</feature>
<keyword evidence="9" id="KW-1185">Reference proteome</keyword>
<accession>A0A9P8PMU5</accession>
<evidence type="ECO:0000256" key="1">
    <source>
        <dbReference type="ARBA" id="ARBA00003807"/>
    </source>
</evidence>
<comment type="caution">
    <text evidence="8">The sequence shown here is derived from an EMBL/GenBank/DDBJ whole genome shotgun (WGS) entry which is preliminary data.</text>
</comment>
<comment type="similarity">
    <text evidence="3">Belongs to the BLOC1S4 family.</text>
</comment>
<dbReference type="PANTHER" id="PTHR39145">
    <property type="entry name" value="BIOGENESIS OF LYSOSOME-RELATED ORGANELLES COMPLEX 1 SUBUNIT CNL1"/>
    <property type="match status" value="1"/>
</dbReference>
<evidence type="ECO:0000256" key="4">
    <source>
        <dbReference type="ARBA" id="ARBA00014971"/>
    </source>
</evidence>
<reference evidence="8" key="2">
    <citation type="submission" date="2021-01" db="EMBL/GenBank/DDBJ databases">
        <authorList>
            <person name="Schikora-Tamarit M.A."/>
        </authorList>
    </citation>
    <scope>NUCLEOTIDE SEQUENCE</scope>
    <source>
        <strain evidence="8">CBS6341</strain>
    </source>
</reference>
<dbReference type="GO" id="GO:0007032">
    <property type="term" value="P:endosome organization"/>
    <property type="evidence" value="ECO:0007669"/>
    <property type="project" value="TreeGrafter"/>
</dbReference>
<sequence length="159" mass="18150">MTSSFPADDTKNIASNARASQPISEQDAETNIVSDEADQLSTDIDQTDLKPPKMYSEDDDDPLGVKQLAVSFDYLMFKINDNLKNLTSETEKYLIDQKTSLTKELESVDAMTDSLKHVMDKCANLNSEFMKIKQISFIAADFKERIRYIESKLYDYHNK</sequence>
<protein>
    <recommendedName>
        <fullName evidence="4">Biogenesis of lysosome-related organelles complex 1 subunit CNL1</fullName>
    </recommendedName>
    <alternativeName>
        <fullName evidence="6">CNO-like protein 1</fullName>
    </alternativeName>
</protein>
<dbReference type="GO" id="GO:0031083">
    <property type="term" value="C:BLOC-1 complex"/>
    <property type="evidence" value="ECO:0007669"/>
    <property type="project" value="InterPro"/>
</dbReference>
<dbReference type="EMBL" id="JAEUBF010000853">
    <property type="protein sequence ID" value="KAH3674410.1"/>
    <property type="molecule type" value="Genomic_DNA"/>
</dbReference>
<dbReference type="OrthoDB" id="5424991at2759"/>
<evidence type="ECO:0000313" key="8">
    <source>
        <dbReference type="EMBL" id="KAH3674410.1"/>
    </source>
</evidence>
<name>A0A9P8PMU5_9ASCO</name>
<gene>
    <name evidence="8" type="ORF">WICMUC_003247</name>
</gene>
<evidence type="ECO:0000313" key="9">
    <source>
        <dbReference type="Proteomes" id="UP000769528"/>
    </source>
</evidence>
<evidence type="ECO:0000256" key="6">
    <source>
        <dbReference type="ARBA" id="ARBA00029995"/>
    </source>
</evidence>
<keyword evidence="5" id="KW-0963">Cytoplasm</keyword>
<dbReference type="Proteomes" id="UP000769528">
    <property type="component" value="Unassembled WGS sequence"/>
</dbReference>
<evidence type="ECO:0000256" key="5">
    <source>
        <dbReference type="ARBA" id="ARBA00022490"/>
    </source>
</evidence>
<comment type="function">
    <text evidence="1">Component of the biogenesis of lysosome-related organelles complex-1 (BLOC-1), a complex that is involved in endosomal cargo sorting.</text>
</comment>